<feature type="transmembrane region" description="Helical" evidence="7">
    <location>
        <begin position="165"/>
        <end position="183"/>
    </location>
</feature>
<keyword evidence="9" id="KW-1185">Reference proteome</keyword>
<dbReference type="GO" id="GO:0005886">
    <property type="term" value="C:plasma membrane"/>
    <property type="evidence" value="ECO:0007669"/>
    <property type="project" value="TreeGrafter"/>
</dbReference>
<protein>
    <submittedName>
        <fullName evidence="8">Mug86</fullName>
    </submittedName>
</protein>
<feature type="transmembrane region" description="Helical" evidence="7">
    <location>
        <begin position="189"/>
        <end position="208"/>
    </location>
</feature>
<dbReference type="EMBL" id="JAEOAQ010000001">
    <property type="protein sequence ID" value="KAG5421339.1"/>
    <property type="molecule type" value="Genomic_DNA"/>
</dbReference>
<comment type="caution">
    <text evidence="8">The sequence shown here is derived from an EMBL/GenBank/DDBJ whole genome shotgun (WGS) entry which is preliminary data.</text>
</comment>
<evidence type="ECO:0000256" key="4">
    <source>
        <dbReference type="ARBA" id="ARBA00022989"/>
    </source>
</evidence>
<evidence type="ECO:0000313" key="8">
    <source>
        <dbReference type="EMBL" id="KAG5421339.1"/>
    </source>
</evidence>
<proteinExistence type="inferred from homology"/>
<organism evidence="8 9">
    <name type="scientific">Candida metapsilosis</name>
    <dbReference type="NCBI Taxonomy" id="273372"/>
    <lineage>
        <taxon>Eukaryota</taxon>
        <taxon>Fungi</taxon>
        <taxon>Dikarya</taxon>
        <taxon>Ascomycota</taxon>
        <taxon>Saccharomycotina</taxon>
        <taxon>Pichiomycetes</taxon>
        <taxon>Debaryomycetaceae</taxon>
        <taxon>Candida/Lodderomyces clade</taxon>
        <taxon>Candida</taxon>
    </lineage>
</organism>
<dbReference type="InterPro" id="IPR000791">
    <property type="entry name" value="Gpr1/Fun34/SatP-like"/>
</dbReference>
<feature type="compositionally biased region" description="Low complexity" evidence="6">
    <location>
        <begin position="1"/>
        <end position="14"/>
    </location>
</feature>
<dbReference type="AlphaFoldDB" id="A0A8H8DD01"/>
<keyword evidence="4 7" id="KW-1133">Transmembrane helix</keyword>
<dbReference type="NCBIfam" id="NF038013">
    <property type="entry name" value="AceTr_1"/>
    <property type="match status" value="1"/>
</dbReference>
<dbReference type="InterPro" id="IPR051633">
    <property type="entry name" value="AceTr"/>
</dbReference>
<feature type="region of interest" description="Disordered" evidence="6">
    <location>
        <begin position="1"/>
        <end position="24"/>
    </location>
</feature>
<gene>
    <name evidence="8" type="ORF">I9W82_000429</name>
</gene>
<feature type="transmembrane region" description="Helical" evidence="7">
    <location>
        <begin position="101"/>
        <end position="124"/>
    </location>
</feature>
<dbReference type="PANTHER" id="PTHR31123">
    <property type="entry name" value="ACCUMULATION OF DYADS PROTEIN 2-RELATED"/>
    <property type="match status" value="1"/>
</dbReference>
<keyword evidence="3 7" id="KW-0812">Transmembrane</keyword>
<dbReference type="OrthoDB" id="3648309at2759"/>
<dbReference type="RefSeq" id="XP_067550455.1">
    <property type="nucleotide sequence ID" value="XM_067693346.1"/>
</dbReference>
<reference evidence="8 9" key="1">
    <citation type="submission" date="2020-12" db="EMBL/GenBank/DDBJ databases">
        <title>Effect of drift, selection, and recombination on the evolution of hybrid genomes in Candida yeast pathogens.</title>
        <authorList>
            <person name="Mixao V."/>
            <person name="Ksiezopolska E."/>
            <person name="Saus E."/>
            <person name="Boekhout T."/>
            <person name="Gacser A."/>
            <person name="Gabaldon T."/>
        </authorList>
    </citation>
    <scope>NUCLEOTIDE SEQUENCE [LARGE SCALE GENOMIC DNA]</scope>
    <source>
        <strain evidence="8 9">BP57</strain>
    </source>
</reference>
<evidence type="ECO:0000256" key="5">
    <source>
        <dbReference type="ARBA" id="ARBA00023136"/>
    </source>
</evidence>
<evidence type="ECO:0000256" key="3">
    <source>
        <dbReference type="ARBA" id="ARBA00022692"/>
    </source>
</evidence>
<dbReference type="PANTHER" id="PTHR31123:SF1">
    <property type="entry name" value="ACCUMULATION OF DYADS PROTEIN 2-RELATED"/>
    <property type="match status" value="1"/>
</dbReference>
<feature type="transmembrane region" description="Helical" evidence="7">
    <location>
        <begin position="72"/>
        <end position="89"/>
    </location>
</feature>
<dbReference type="Pfam" id="PF01184">
    <property type="entry name" value="Gpr1_Fun34_YaaH"/>
    <property type="match status" value="1"/>
</dbReference>
<accession>A0A8H8DD01</accession>
<evidence type="ECO:0000256" key="6">
    <source>
        <dbReference type="SAM" id="MobiDB-lite"/>
    </source>
</evidence>
<feature type="transmembrane region" description="Helical" evidence="7">
    <location>
        <begin position="220"/>
        <end position="237"/>
    </location>
</feature>
<comment type="subcellular location">
    <subcellularLocation>
        <location evidence="1">Membrane</location>
        <topology evidence="1">Multi-pass membrane protein</topology>
    </subcellularLocation>
</comment>
<dbReference type="Proteomes" id="UP000669133">
    <property type="component" value="Unassembled WGS sequence"/>
</dbReference>
<name>A0A8H8DD01_9ASCO</name>
<dbReference type="GeneID" id="93649058"/>
<evidence type="ECO:0000256" key="7">
    <source>
        <dbReference type="SAM" id="Phobius"/>
    </source>
</evidence>
<evidence type="ECO:0000256" key="2">
    <source>
        <dbReference type="ARBA" id="ARBA00005587"/>
    </source>
</evidence>
<sequence>MSSASSQHSAPSKHPSTDVDDAGVSKVHIHGDGNEFVTINGQKFYRHELMAAFGGTLNPGAAPYPKININPAPIGLCGFALTTFVLSLVNARAMGITIPNAVVSLACFYGGMVQFLAGLCEFAAGNTFGFTALTSYGAFWLSYAAIFIESFGIAAAYAESDQKSGAVAFFLLGWALFTFLLLLNTMKSTWAFFSLFFFLFLTFLLLAGGDFSGRVGVTRAGGVIGVITAIIAWYNAFAGTATKLNSYITAHPFPMPSNISFKKHK</sequence>
<feature type="transmembrane region" description="Helical" evidence="7">
    <location>
        <begin position="136"/>
        <end position="158"/>
    </location>
</feature>
<dbReference type="GO" id="GO:0015123">
    <property type="term" value="F:acetate transmembrane transporter activity"/>
    <property type="evidence" value="ECO:0007669"/>
    <property type="project" value="TreeGrafter"/>
</dbReference>
<evidence type="ECO:0000313" key="9">
    <source>
        <dbReference type="Proteomes" id="UP000669133"/>
    </source>
</evidence>
<evidence type="ECO:0000256" key="1">
    <source>
        <dbReference type="ARBA" id="ARBA00004141"/>
    </source>
</evidence>
<comment type="similarity">
    <text evidence="2">Belongs to the acetate uptake transporter (AceTr) (TC 2.A.96) family.</text>
</comment>
<keyword evidence="5 7" id="KW-0472">Membrane</keyword>